<evidence type="ECO:0000256" key="1">
    <source>
        <dbReference type="ARBA" id="ARBA00001864"/>
    </source>
</evidence>
<dbReference type="SUPFAM" id="SSF52304">
    <property type="entry name" value="Type II 3-dehydroquinate dehydratase"/>
    <property type="match status" value="1"/>
</dbReference>
<sequence>MAKSAKRESSDLLVLNGPNLNLLGRREPEIYGRDTLDDIAAATKARAKAFGLAVDFRQSNHEGELVTWIQAARDSTRGIIINPGGLSHTSVALLDALVFTELPVIEVHLSNIFRRESFRHHSFVSSAAQGVICGLGAQGYLLAVEALSGILGAGILKKPAAAKSKKRRA</sequence>
<feature type="binding site" evidence="9">
    <location>
        <position position="88"/>
    </location>
    <ligand>
        <name>substrate</name>
    </ligand>
</feature>
<comment type="subunit">
    <text evidence="5 9">Homododecamer.</text>
</comment>
<dbReference type="PANTHER" id="PTHR21272">
    <property type="entry name" value="CATABOLIC 3-DEHYDROQUINASE"/>
    <property type="match status" value="1"/>
</dbReference>
<dbReference type="RefSeq" id="WP_379961997.1">
    <property type="nucleotide sequence ID" value="NZ_JAUYVI010000013.1"/>
</dbReference>
<keyword evidence="9" id="KW-0028">Amino-acid biosynthesis</keyword>
<feature type="binding site" evidence="9">
    <location>
        <position position="95"/>
    </location>
    <ligand>
        <name>substrate</name>
    </ligand>
</feature>
<evidence type="ECO:0000256" key="6">
    <source>
        <dbReference type="ARBA" id="ARBA00012060"/>
    </source>
</evidence>
<accession>A0ABU0YUY5</accession>
<dbReference type="PANTHER" id="PTHR21272:SF3">
    <property type="entry name" value="CATABOLIC 3-DEHYDROQUINASE"/>
    <property type="match status" value="1"/>
</dbReference>
<comment type="catalytic activity">
    <reaction evidence="1 9">
        <text>3-dehydroquinate = 3-dehydroshikimate + H2O</text>
        <dbReference type="Rhea" id="RHEA:21096"/>
        <dbReference type="ChEBI" id="CHEBI:15377"/>
        <dbReference type="ChEBI" id="CHEBI:16630"/>
        <dbReference type="ChEBI" id="CHEBI:32364"/>
        <dbReference type="EC" id="4.2.1.10"/>
    </reaction>
</comment>
<evidence type="ECO:0000256" key="9">
    <source>
        <dbReference type="HAMAP-Rule" id="MF_00169"/>
    </source>
</evidence>
<organism evidence="10 11">
    <name type="scientific">Dongia sedimenti</name>
    <dbReference type="NCBI Taxonomy" id="3064282"/>
    <lineage>
        <taxon>Bacteria</taxon>
        <taxon>Pseudomonadati</taxon>
        <taxon>Pseudomonadota</taxon>
        <taxon>Alphaproteobacteria</taxon>
        <taxon>Rhodospirillales</taxon>
        <taxon>Dongiaceae</taxon>
        <taxon>Dongia</taxon>
    </lineage>
</organism>
<dbReference type="InterPro" id="IPR018509">
    <property type="entry name" value="DHquinase_II_CS"/>
</dbReference>
<feature type="active site" description="Proton acceptor" evidence="9">
    <location>
        <position position="31"/>
    </location>
</feature>
<evidence type="ECO:0000256" key="4">
    <source>
        <dbReference type="ARBA" id="ARBA00011037"/>
    </source>
</evidence>
<comment type="caution">
    <text evidence="10">The sequence shown here is derived from an EMBL/GenBank/DDBJ whole genome shotgun (WGS) entry which is preliminary data.</text>
</comment>
<dbReference type="PROSITE" id="PS01029">
    <property type="entry name" value="DEHYDROQUINASE_II"/>
    <property type="match status" value="1"/>
</dbReference>
<name>A0ABU0YUY5_9PROT</name>
<evidence type="ECO:0000256" key="2">
    <source>
        <dbReference type="ARBA" id="ARBA00003924"/>
    </source>
</evidence>
<dbReference type="NCBIfam" id="NF003806">
    <property type="entry name" value="PRK05395.1-3"/>
    <property type="match status" value="1"/>
</dbReference>
<dbReference type="NCBIfam" id="NF003805">
    <property type="entry name" value="PRK05395.1-2"/>
    <property type="match status" value="1"/>
</dbReference>
<evidence type="ECO:0000313" key="11">
    <source>
        <dbReference type="Proteomes" id="UP001230156"/>
    </source>
</evidence>
<keyword evidence="7 9" id="KW-0057">Aromatic amino acid biosynthesis</keyword>
<protein>
    <recommendedName>
        <fullName evidence="6 9">3-dehydroquinate dehydratase</fullName>
        <shortName evidence="9">3-dehydroquinase</shortName>
        <ecNumber evidence="6 9">4.2.1.10</ecNumber>
    </recommendedName>
    <alternativeName>
        <fullName evidence="9">Type II DHQase</fullName>
    </alternativeName>
</protein>
<dbReference type="NCBIfam" id="TIGR01088">
    <property type="entry name" value="aroQ"/>
    <property type="match status" value="1"/>
</dbReference>
<feature type="binding site" evidence="9">
    <location>
        <position position="82"/>
    </location>
    <ligand>
        <name>substrate</name>
    </ligand>
</feature>
<keyword evidence="11" id="KW-1185">Reference proteome</keyword>
<dbReference type="PIRSF" id="PIRSF001399">
    <property type="entry name" value="DHquinase_II"/>
    <property type="match status" value="1"/>
</dbReference>
<dbReference type="Pfam" id="PF01220">
    <property type="entry name" value="DHquinase_II"/>
    <property type="match status" value="1"/>
</dbReference>
<comment type="function">
    <text evidence="2 9">Catalyzes a trans-dehydration via an enolate intermediate.</text>
</comment>
<dbReference type="EC" id="4.2.1.10" evidence="6 9"/>
<dbReference type="HAMAP" id="MF_00169">
    <property type="entry name" value="AroQ"/>
    <property type="match status" value="1"/>
</dbReference>
<keyword evidence="8 9" id="KW-0456">Lyase</keyword>
<evidence type="ECO:0000256" key="3">
    <source>
        <dbReference type="ARBA" id="ARBA00004902"/>
    </source>
</evidence>
<dbReference type="EMBL" id="JAUYVI010000013">
    <property type="protein sequence ID" value="MDQ7251536.1"/>
    <property type="molecule type" value="Genomic_DNA"/>
</dbReference>
<proteinExistence type="inferred from homology"/>
<evidence type="ECO:0000313" key="10">
    <source>
        <dbReference type="EMBL" id="MDQ7251536.1"/>
    </source>
</evidence>
<comment type="similarity">
    <text evidence="4 9">Belongs to the type-II 3-dehydroquinase family.</text>
</comment>
<evidence type="ECO:0000256" key="8">
    <source>
        <dbReference type="ARBA" id="ARBA00023239"/>
    </source>
</evidence>
<reference evidence="11" key="1">
    <citation type="submission" date="2023-08" db="EMBL/GenBank/DDBJ databases">
        <title>Rhodospirillaceae gen. nov., a novel taxon isolated from the Yangtze River Yuezi River estuary sludge.</title>
        <authorList>
            <person name="Ruan L."/>
        </authorList>
    </citation>
    <scope>NUCLEOTIDE SEQUENCE [LARGE SCALE GENOMIC DNA]</scope>
    <source>
        <strain evidence="11">R-7</strain>
    </source>
</reference>
<dbReference type="CDD" id="cd00466">
    <property type="entry name" value="DHQase_II"/>
    <property type="match status" value="1"/>
</dbReference>
<dbReference type="InterPro" id="IPR001874">
    <property type="entry name" value="DHquinase_II"/>
</dbReference>
<feature type="binding site" evidence="9">
    <location>
        <begin position="109"/>
        <end position="110"/>
    </location>
    <ligand>
        <name>substrate</name>
    </ligand>
</feature>
<feature type="binding site" evidence="9">
    <location>
        <position position="119"/>
    </location>
    <ligand>
        <name>substrate</name>
    </ligand>
</feature>
<gene>
    <name evidence="9 10" type="primary">aroQ</name>
    <name evidence="10" type="ORF">Q8A70_27870</name>
</gene>
<evidence type="ECO:0000256" key="7">
    <source>
        <dbReference type="ARBA" id="ARBA00023141"/>
    </source>
</evidence>
<dbReference type="Proteomes" id="UP001230156">
    <property type="component" value="Unassembled WGS sequence"/>
</dbReference>
<dbReference type="GO" id="GO:0003855">
    <property type="term" value="F:3-dehydroquinate dehydratase activity"/>
    <property type="evidence" value="ECO:0007669"/>
    <property type="project" value="UniProtKB-EC"/>
</dbReference>
<feature type="site" description="Transition state stabilizer" evidence="9">
    <location>
        <position position="26"/>
    </location>
</feature>
<dbReference type="Gene3D" id="3.40.50.9100">
    <property type="entry name" value="Dehydroquinase, class II"/>
    <property type="match status" value="1"/>
</dbReference>
<feature type="active site" description="Proton donor" evidence="9">
    <location>
        <position position="108"/>
    </location>
</feature>
<evidence type="ECO:0000256" key="5">
    <source>
        <dbReference type="ARBA" id="ARBA00011193"/>
    </source>
</evidence>
<comment type="pathway">
    <text evidence="3 9">Metabolic intermediate biosynthesis; chorismate biosynthesis; chorismate from D-erythrose 4-phosphate and phosphoenolpyruvate: step 3/7.</text>
</comment>
<dbReference type="NCBIfam" id="NF003807">
    <property type="entry name" value="PRK05395.1-4"/>
    <property type="match status" value="1"/>
</dbReference>
<dbReference type="InterPro" id="IPR036441">
    <property type="entry name" value="DHquinase_II_sf"/>
</dbReference>